<dbReference type="GO" id="GO:0043023">
    <property type="term" value="F:ribosomal large subunit binding"/>
    <property type="evidence" value="ECO:0007669"/>
    <property type="project" value="TreeGrafter"/>
</dbReference>
<evidence type="ECO:0000259" key="16">
    <source>
        <dbReference type="Pfam" id="PF22958"/>
    </source>
</evidence>
<feature type="domain" description="E3 ubiquitin-protein ligase listerin N-terminal" evidence="16">
    <location>
        <begin position="193"/>
        <end position="505"/>
    </location>
</feature>
<dbReference type="InterPro" id="IPR054476">
    <property type="entry name" value="Ltn1_N"/>
</dbReference>
<dbReference type="GO" id="GO:0061630">
    <property type="term" value="F:ubiquitin protein ligase activity"/>
    <property type="evidence" value="ECO:0007669"/>
    <property type="project" value="UniProtKB-UniRule"/>
</dbReference>
<dbReference type="UniPathway" id="UPA00143"/>
<dbReference type="GO" id="GO:0072344">
    <property type="term" value="P:rescue of stalled ribosome"/>
    <property type="evidence" value="ECO:0007669"/>
    <property type="project" value="UniProtKB-UniRule"/>
</dbReference>
<comment type="caution">
    <text evidence="20">The sequence shown here is derived from an EMBL/GenBank/DDBJ whole genome shotgun (WGS) entry which is preliminary data.</text>
</comment>
<gene>
    <name evidence="20" type="ORF">E5288_WYG015904</name>
</gene>
<dbReference type="InterPro" id="IPR054477">
    <property type="entry name" value="LTN1_E3_ligase_6th"/>
</dbReference>
<evidence type="ECO:0000256" key="10">
    <source>
        <dbReference type="ARBA" id="ARBA00022737"/>
    </source>
</evidence>
<keyword evidence="8 14" id="KW-0808">Transferase</keyword>
<feature type="region of interest" description="Disordered" evidence="15">
    <location>
        <begin position="124"/>
        <end position="150"/>
    </location>
</feature>
<evidence type="ECO:0000256" key="1">
    <source>
        <dbReference type="ARBA" id="ARBA00000900"/>
    </source>
</evidence>
<dbReference type="InterPro" id="IPR013083">
    <property type="entry name" value="Znf_RING/FYVE/PHD"/>
</dbReference>
<dbReference type="EMBL" id="VBQZ03000054">
    <property type="protein sequence ID" value="MXQ89268.1"/>
    <property type="molecule type" value="Genomic_DNA"/>
</dbReference>
<dbReference type="InterPro" id="IPR011989">
    <property type="entry name" value="ARM-like"/>
</dbReference>
<keyword evidence="21" id="KW-1185">Reference proteome</keyword>
<dbReference type="EC" id="2.3.2.27" evidence="5 14"/>
<comment type="function">
    <text evidence="14">E3 ubiquitin-protein ligase. Component of the ribosome quality control complex (RQC), a ribosome-associated complex that mediates ubiquitination and extraction of incompletely synthesized nascent chains for proteasomal degradation.</text>
</comment>
<evidence type="ECO:0000256" key="11">
    <source>
        <dbReference type="ARBA" id="ARBA00022771"/>
    </source>
</evidence>
<dbReference type="PANTHER" id="PTHR12389:SF0">
    <property type="entry name" value="E3 UBIQUITIN-PROTEIN LIGASE LISTERIN"/>
    <property type="match status" value="1"/>
</dbReference>
<evidence type="ECO:0000256" key="5">
    <source>
        <dbReference type="ARBA" id="ARBA00012483"/>
    </source>
</evidence>
<dbReference type="InterPro" id="IPR039804">
    <property type="entry name" value="RING-CH-C4HC3_LTN1"/>
</dbReference>
<dbReference type="CDD" id="cd16491">
    <property type="entry name" value="RING-CH-C4HC3_LTN1"/>
    <property type="match status" value="1"/>
</dbReference>
<evidence type="ECO:0000259" key="17">
    <source>
        <dbReference type="Pfam" id="PF22999"/>
    </source>
</evidence>
<feature type="compositionally biased region" description="Low complexity" evidence="15">
    <location>
        <begin position="692"/>
        <end position="702"/>
    </location>
</feature>
<dbReference type="SUPFAM" id="SSF48371">
    <property type="entry name" value="ARM repeat"/>
    <property type="match status" value="1"/>
</dbReference>
<feature type="region of interest" description="Disordered" evidence="15">
    <location>
        <begin position="682"/>
        <end position="709"/>
    </location>
</feature>
<evidence type="ECO:0000256" key="6">
    <source>
        <dbReference type="ARBA" id="ARBA00017157"/>
    </source>
</evidence>
<keyword evidence="7" id="KW-0963">Cytoplasm</keyword>
<dbReference type="InterPro" id="IPR016024">
    <property type="entry name" value="ARM-type_fold"/>
</dbReference>
<name>A0A6B0RGJ3_9CETA</name>
<feature type="compositionally biased region" description="Basic and acidic residues" evidence="15">
    <location>
        <begin position="682"/>
        <end position="691"/>
    </location>
</feature>
<dbReference type="Pfam" id="PF22958">
    <property type="entry name" value="Ltn1_1st"/>
    <property type="match status" value="1"/>
</dbReference>
<comment type="pathway">
    <text evidence="3 14">Protein modification; protein ubiquitination.</text>
</comment>
<feature type="domain" description="E3 ubiquitin-protein ligase listerin HEAT repeat region" evidence="17">
    <location>
        <begin position="1513"/>
        <end position="1748"/>
    </location>
</feature>
<comment type="subunit">
    <text evidence="14">Component of the ribosome quality control complex (RQC).</text>
</comment>
<sequence>MQNWLESEELGTCRNFRNSPTAKEGTNLVLAKREKQHLDPWVSEAWLPTEQELRHSDGRGSKCDVSRSGWSRKRLEVAGGGVGREMGGVGGGRGGPGEVVPVSPFPVPGAGSCGPAVSTRGLRAGSAAETATMGGKNKQRTKGNLRPSNSGRAAELLAKEQGTVPGFIGFGTFHSDLGYVPAIQGAEEIDSLVDSDFRMVLRKLSKKDVTTKLKASFAMQEFGTMCTERDTEIVKGVLPYWPRIFCKISLDHDRRVREATQQAFEKLILKVKKHLAPYLKSLMGYWLMAQCDTYTPAASAAKDAFEAAFPPSKQPEAIAFCKDEITSVLQDHLIKETPDTLSDPQTVPEEERDAKFYRVVTCSLLALKKLLCLLPDNELDSLEEKFKSLLSQNKFWKYGKHSIPQIRSAYFELVSALCQRIPQLMKDEASKVSPSVLLSIDDSDPIVCPALWEAVLYTLTTVEDCWLHVNAKKSVFPKLSAVVREGGRGLATVIYPYLLPFISKLPQSITDPKLDFFKNFLTSLVAGLSTEKTKTSFSECSAVISAFFECLRFIMQQNLGEEEIEEMLVNDQLIPFIDAVLKDPKLQDGQLFNHLAETLSSWEARADLEKDDKTARNLEKVLLNFWEKLSEICVEKINEPEADVKSVLGVSNLLQVLQKPKSSLKLNKKKVGKVRFADEMPENNKENEKCVSSEGENSEGSELMAEPSVSPSCSDLISPLRKKPLEDLVCKLAEMSINYVNEQKSEQHLRFLSTLLNSFSSTQVFKVLLGDEKQSTVKGKPLEIAKLVQKNPAVQFLYQKITGWLNEDQRKDAGFLVDILYSALCCCDSNVERKAILDDLIEVELKWNSILQIIEKACSSSDNHALVTPWLKGDILGEKLVTLAEHLCNKDLESTVSSEPYFSERWTLLSMVLSQHVKNDYLIGEVYVERIIVKLHETLSKAKKLSEAENNDSSVSFICDVAYNYFSSAKGCLLMPSSEDLLLTLFQLCAESKEKTHLPDFIISKLKNTWLSGVNLLVHRTGDTFKQSTFLRLSALWLKNQVQSSTLDVTSLQVLLSAVDDLLNALLESKDANLLGTYIGSVMPDNSEWEKMRQSLPVQWLHRPLLEGRLSLNYEGFKTDFKEQDTKKLPSHLCTSALLSKMIVVALKKETVLENNELDKIIAELLYSLQWYEELDNPPIFLTGFCEMLQKMSITYDNLRGLGNTSGLLQLLFDRSRKNGTLWSLIIAKLILSRSVSSDEVKQHYRRKEGFFPLTEGNMHTIQSLCPFLSKEDKKEFIAQCISALLAWTKEDVCHINGGFGHLAIFNSCLQTKSIDDGELLHGLLKVLITWKKDHEDIFLFSCNLSEVSPEILAVNIEIIRFLSLFLKYCSSPLAESEWDFIMCSMLAWLETTNENQALYSVPLVQLFAYVSCDLACELSAFFDSTTLVTTGSLPVNLISEWKEFFSPGIHSLLLPLLVTATGKDTSETSFQNAMLKPMCETLTYIPKDQLLSQKLPARLIAGQKTNLPEYLQTLLNTLAPLLLYRARPVQIAVYHMLYKLMPEFPQYDQDNLKSYGDEEEEPALSPPAALMSLLSTQEDLLENVLGCIPVGQIVTIKPLSEDFCYVLGYLLTWKLILTFFKAASSQLRALYSMYLRRTKSLNKLLYHLFRLMPENPAFAETAVELSNKDPRTFFTEELHLGIRDTSALPYHIPHLACSVYHMTLKDLPAMVRLWWNSSEKRVFNIVDRFTSKYVSSVLSSQEISSVQTSTQLFNGMTVKARATTREVMATYSIEDIVIELIIQLPSNYPLGSITVESGKRVGVAVQQWRNWMLQLSTYLTHQNGSIMEGLALWKNNVDKRFEGVEDCMICFSVIHGFNYSLPKKACRTCKKKFHSACLMKRARYSEHTPPNGISEVEWVDVTLTNMVILARHIGQLAVRRFSEKSVDWLTFKSVRLTE</sequence>
<proteinExistence type="inferred from homology"/>
<dbReference type="FunFam" id="3.30.40.10:FF:000038">
    <property type="entry name" value="E3 ubiquitin-protein ligase listerin"/>
    <property type="match status" value="1"/>
</dbReference>
<dbReference type="InterPro" id="IPR056241">
    <property type="entry name" value="LTN1_HEAT_5th"/>
</dbReference>
<dbReference type="Proteomes" id="UP000322234">
    <property type="component" value="Unassembled WGS sequence"/>
</dbReference>
<evidence type="ECO:0000256" key="14">
    <source>
        <dbReference type="RuleBase" id="RU367090"/>
    </source>
</evidence>
<dbReference type="FunFam" id="1.25.10.10:FF:001251">
    <property type="entry name" value="Predicted protein"/>
    <property type="match status" value="1"/>
</dbReference>
<feature type="domain" description="E3 ubiquitin-protein ligase listerin ubiquitin conjugating" evidence="18">
    <location>
        <begin position="1757"/>
        <end position="1841"/>
    </location>
</feature>
<evidence type="ECO:0000256" key="9">
    <source>
        <dbReference type="ARBA" id="ARBA00022723"/>
    </source>
</evidence>
<evidence type="ECO:0000256" key="12">
    <source>
        <dbReference type="ARBA" id="ARBA00022786"/>
    </source>
</evidence>
<evidence type="ECO:0000256" key="8">
    <source>
        <dbReference type="ARBA" id="ARBA00022679"/>
    </source>
</evidence>
<protein>
    <recommendedName>
        <fullName evidence="6 14">E3 ubiquitin-protein ligase listerin</fullName>
        <ecNumber evidence="5 14">2.3.2.27</ecNumber>
    </recommendedName>
    <alternativeName>
        <fullName evidence="14">RING-type E3 ubiquitin transferase listerin</fullName>
    </alternativeName>
</protein>
<keyword evidence="12 14" id="KW-0833">Ubl conjugation pathway</keyword>
<evidence type="ECO:0000259" key="18">
    <source>
        <dbReference type="Pfam" id="PF23009"/>
    </source>
</evidence>
<dbReference type="InterPro" id="IPR039795">
    <property type="entry name" value="LTN1/Rkr1"/>
</dbReference>
<dbReference type="GO" id="GO:0005829">
    <property type="term" value="C:cytosol"/>
    <property type="evidence" value="ECO:0007669"/>
    <property type="project" value="UniProtKB-SubCell"/>
</dbReference>
<comment type="catalytic activity">
    <reaction evidence="1 14">
        <text>S-ubiquitinyl-[E2 ubiquitin-conjugating enzyme]-L-cysteine + [acceptor protein]-L-lysine = [E2 ubiquitin-conjugating enzyme]-L-cysteine + N(6)-ubiquitinyl-[acceptor protein]-L-lysine.</text>
        <dbReference type="EC" id="2.3.2.27"/>
    </reaction>
</comment>
<keyword evidence="9 14" id="KW-0479">Metal-binding</keyword>
<comment type="subcellular location">
    <subcellularLocation>
        <location evidence="2">Cytoplasm</location>
        <location evidence="2">Cytosol</location>
    </subcellularLocation>
</comment>
<evidence type="ECO:0000256" key="15">
    <source>
        <dbReference type="SAM" id="MobiDB-lite"/>
    </source>
</evidence>
<dbReference type="Gene3D" id="3.30.40.10">
    <property type="entry name" value="Zinc/RING finger domain, C3HC4 (zinc finger)"/>
    <property type="match status" value="1"/>
</dbReference>
<reference evidence="20" key="1">
    <citation type="submission" date="2019-10" db="EMBL/GenBank/DDBJ databases">
        <title>The sequence and de novo assembly of the wild yak genome.</title>
        <authorList>
            <person name="Liu Y."/>
        </authorList>
    </citation>
    <scope>NUCLEOTIDE SEQUENCE [LARGE SCALE GENOMIC DNA]</scope>
    <source>
        <strain evidence="20">WY2019</strain>
    </source>
</reference>
<evidence type="ECO:0000256" key="2">
    <source>
        <dbReference type="ARBA" id="ARBA00004514"/>
    </source>
</evidence>
<evidence type="ECO:0000259" key="19">
    <source>
        <dbReference type="Pfam" id="PF24618"/>
    </source>
</evidence>
<evidence type="ECO:0000256" key="3">
    <source>
        <dbReference type="ARBA" id="ARBA00004906"/>
    </source>
</evidence>
<dbReference type="GO" id="GO:1990116">
    <property type="term" value="P:ribosome-associated ubiquitin-dependent protein catabolic process"/>
    <property type="evidence" value="ECO:0007669"/>
    <property type="project" value="UniProtKB-UniRule"/>
</dbReference>
<dbReference type="Gene3D" id="1.25.10.10">
    <property type="entry name" value="Leucine-rich Repeat Variant"/>
    <property type="match status" value="1"/>
</dbReference>
<organism evidence="20 21">
    <name type="scientific">Bos mutus</name>
    <name type="common">wild yak</name>
    <dbReference type="NCBI Taxonomy" id="72004"/>
    <lineage>
        <taxon>Eukaryota</taxon>
        <taxon>Metazoa</taxon>
        <taxon>Chordata</taxon>
        <taxon>Craniata</taxon>
        <taxon>Vertebrata</taxon>
        <taxon>Euteleostomi</taxon>
        <taxon>Mammalia</taxon>
        <taxon>Eutheria</taxon>
        <taxon>Laurasiatheria</taxon>
        <taxon>Artiodactyla</taxon>
        <taxon>Ruminantia</taxon>
        <taxon>Pecora</taxon>
        <taxon>Bovidae</taxon>
        <taxon>Bovinae</taxon>
        <taxon>Bos</taxon>
    </lineage>
</organism>
<feature type="domain" description="E3 ubiquitin-protein ligase listerin HEAT-repeats region" evidence="19">
    <location>
        <begin position="1328"/>
        <end position="1481"/>
    </location>
</feature>
<keyword evidence="10" id="KW-0677">Repeat</keyword>
<accession>A0A6B0RGJ3</accession>
<evidence type="ECO:0000256" key="13">
    <source>
        <dbReference type="ARBA" id="ARBA00022833"/>
    </source>
</evidence>
<keyword evidence="11 14" id="KW-0863">Zinc-finger</keyword>
<evidence type="ECO:0000313" key="20">
    <source>
        <dbReference type="EMBL" id="MXQ89268.1"/>
    </source>
</evidence>
<dbReference type="InterPro" id="IPR054478">
    <property type="entry name" value="LTN1_UBC"/>
</dbReference>
<evidence type="ECO:0000256" key="4">
    <source>
        <dbReference type="ARBA" id="ARBA00007997"/>
    </source>
</evidence>
<dbReference type="GO" id="GO:0016567">
    <property type="term" value="P:protein ubiquitination"/>
    <property type="evidence" value="ECO:0007669"/>
    <property type="project" value="UniProtKB-UniPathway"/>
</dbReference>
<evidence type="ECO:0000313" key="21">
    <source>
        <dbReference type="Proteomes" id="UP000322234"/>
    </source>
</evidence>
<evidence type="ECO:0000256" key="7">
    <source>
        <dbReference type="ARBA" id="ARBA00022490"/>
    </source>
</evidence>
<dbReference type="Pfam" id="PF24618">
    <property type="entry name" value="LTN1_E3_ligase_5th"/>
    <property type="match status" value="1"/>
</dbReference>
<dbReference type="Pfam" id="PF22999">
    <property type="entry name" value="LTN1_E3_ligase_6th"/>
    <property type="match status" value="1"/>
</dbReference>
<dbReference type="GO" id="GO:1990112">
    <property type="term" value="C:RQC complex"/>
    <property type="evidence" value="ECO:0007669"/>
    <property type="project" value="UniProtKB-UniRule"/>
</dbReference>
<keyword evidence="13 14" id="KW-0862">Zinc</keyword>
<dbReference type="GO" id="GO:0008270">
    <property type="term" value="F:zinc ion binding"/>
    <property type="evidence" value="ECO:0007669"/>
    <property type="project" value="UniProtKB-KW"/>
</dbReference>
<comment type="similarity">
    <text evidence="4 14">Belongs to the LTN1 family.</text>
</comment>
<dbReference type="Pfam" id="PF23009">
    <property type="entry name" value="UBC_like"/>
    <property type="match status" value="1"/>
</dbReference>
<dbReference type="PANTHER" id="PTHR12389">
    <property type="entry name" value="ZINC FINGER PROTEIN 294"/>
    <property type="match status" value="1"/>
</dbReference>